<dbReference type="InParanoid" id="A0A3Q7J855"/>
<dbReference type="Proteomes" id="UP000004994">
    <property type="component" value="Chromosome 12"/>
</dbReference>
<organism evidence="1">
    <name type="scientific">Solanum lycopersicum</name>
    <name type="common">Tomato</name>
    <name type="synonym">Lycopersicon esculentum</name>
    <dbReference type="NCBI Taxonomy" id="4081"/>
    <lineage>
        <taxon>Eukaryota</taxon>
        <taxon>Viridiplantae</taxon>
        <taxon>Streptophyta</taxon>
        <taxon>Embryophyta</taxon>
        <taxon>Tracheophyta</taxon>
        <taxon>Spermatophyta</taxon>
        <taxon>Magnoliopsida</taxon>
        <taxon>eudicotyledons</taxon>
        <taxon>Gunneridae</taxon>
        <taxon>Pentapetalae</taxon>
        <taxon>asterids</taxon>
        <taxon>lamiids</taxon>
        <taxon>Solanales</taxon>
        <taxon>Solanaceae</taxon>
        <taxon>Solanoideae</taxon>
        <taxon>Solaneae</taxon>
        <taxon>Solanum</taxon>
        <taxon>Solanum subgen. Lycopersicon</taxon>
    </lineage>
</organism>
<keyword evidence="2" id="KW-1185">Reference proteome</keyword>
<accession>A0A3Q7J855</accession>
<proteinExistence type="predicted"/>
<dbReference type="Gramene" id="Solyc12g036840.1.1">
    <property type="protein sequence ID" value="Solyc12g036840.1.1.1"/>
    <property type="gene ID" value="Solyc12g036840.1"/>
</dbReference>
<evidence type="ECO:0000313" key="1">
    <source>
        <dbReference type="EnsemblPlants" id="Solyc12g036840.1.1.1"/>
    </source>
</evidence>
<protein>
    <submittedName>
        <fullName evidence="1">Uncharacterized protein</fullName>
    </submittedName>
</protein>
<sequence length="71" mass="8346">MWPRIKLIRYFNRWSWAVTDGIRAGLPLLTVVWQTSVRMLSHNWAHVMPMLKDKLLKKNCTLHPGVMGEES</sequence>
<evidence type="ECO:0000313" key="2">
    <source>
        <dbReference type="Proteomes" id="UP000004994"/>
    </source>
</evidence>
<reference evidence="1" key="1">
    <citation type="journal article" date="2012" name="Nature">
        <title>The tomato genome sequence provides insights into fleshy fruit evolution.</title>
        <authorList>
            <consortium name="Tomato Genome Consortium"/>
        </authorList>
    </citation>
    <scope>NUCLEOTIDE SEQUENCE [LARGE SCALE GENOMIC DNA]</scope>
    <source>
        <strain evidence="1">cv. Heinz 1706</strain>
    </source>
</reference>
<reference evidence="1" key="2">
    <citation type="submission" date="2019-01" db="UniProtKB">
        <authorList>
            <consortium name="EnsemblPlants"/>
        </authorList>
    </citation>
    <scope>IDENTIFICATION</scope>
    <source>
        <strain evidence="1">cv. Heinz 1706</strain>
    </source>
</reference>
<name>A0A3Q7J855_SOLLC</name>
<dbReference type="EnsemblPlants" id="Solyc12g036840.1.1">
    <property type="protein sequence ID" value="Solyc12g036840.1.1.1"/>
    <property type="gene ID" value="Solyc12g036840.1"/>
</dbReference>
<dbReference type="AlphaFoldDB" id="A0A3Q7J855"/>
<dbReference type="PaxDb" id="4081-Solyc12g036840.1.1"/>